<evidence type="ECO:0000313" key="1">
    <source>
        <dbReference type="EMBL" id="CAH2098600.1"/>
    </source>
</evidence>
<evidence type="ECO:0000313" key="2">
    <source>
        <dbReference type="Proteomes" id="UP001153954"/>
    </source>
</evidence>
<dbReference type="EMBL" id="CAKOGL010000020">
    <property type="protein sequence ID" value="CAH2098600.1"/>
    <property type="molecule type" value="Genomic_DNA"/>
</dbReference>
<gene>
    <name evidence="1" type="ORF">EEDITHA_LOCUS13700</name>
</gene>
<dbReference type="Proteomes" id="UP001153954">
    <property type="component" value="Unassembled WGS sequence"/>
</dbReference>
<proteinExistence type="predicted"/>
<name>A0AAU9UP33_EUPED</name>
<protein>
    <submittedName>
        <fullName evidence="1">Uncharacterized protein</fullName>
    </submittedName>
</protein>
<keyword evidence="2" id="KW-1185">Reference proteome</keyword>
<accession>A0AAU9UP33</accession>
<sequence length="398" mass="44099">MEDENGSILRVVSGQKFLYGDNELSLVLPELQDAVDEQDSNDSSQIELQVSGDEETAHAIIAAAREQGGAFIKVESGEMYRVQSVQSKTEAAPATTPLDNSIVVHVDGQFRCRLCEKNAPEGSQVMVGDAEQTMQHVKEAHSARVYICRHCACVLRRRAEYLAHVGECLTVPHVYICTPVHLPPLRMRAAAPRGVPRARRTSRTSVSVSLYLTSTSVHLFICTSAATARRAEYLAHVGECLTVPHVYICTSVHLYICRHCACVLRRRAEYLAHVGECLTVPHVYICTSVHLPPLHAAWSTSRTSVSVSLYLTSTSVHLYICRHCACVLRRRAEYLAHVGECLTVPHVYICTPVHLPPLHAAWSTSRTSVSVSLYLTSTSVHLYICRHCTPRGVPRARR</sequence>
<reference evidence="1" key="1">
    <citation type="submission" date="2022-03" db="EMBL/GenBank/DDBJ databases">
        <authorList>
            <person name="Tunstrom K."/>
        </authorList>
    </citation>
    <scope>NUCLEOTIDE SEQUENCE</scope>
</reference>
<dbReference type="AlphaFoldDB" id="A0AAU9UP33"/>
<comment type="caution">
    <text evidence="1">The sequence shown here is derived from an EMBL/GenBank/DDBJ whole genome shotgun (WGS) entry which is preliminary data.</text>
</comment>
<organism evidence="1 2">
    <name type="scientific">Euphydryas editha</name>
    <name type="common">Edith's checkerspot</name>
    <dbReference type="NCBI Taxonomy" id="104508"/>
    <lineage>
        <taxon>Eukaryota</taxon>
        <taxon>Metazoa</taxon>
        <taxon>Ecdysozoa</taxon>
        <taxon>Arthropoda</taxon>
        <taxon>Hexapoda</taxon>
        <taxon>Insecta</taxon>
        <taxon>Pterygota</taxon>
        <taxon>Neoptera</taxon>
        <taxon>Endopterygota</taxon>
        <taxon>Lepidoptera</taxon>
        <taxon>Glossata</taxon>
        <taxon>Ditrysia</taxon>
        <taxon>Papilionoidea</taxon>
        <taxon>Nymphalidae</taxon>
        <taxon>Nymphalinae</taxon>
        <taxon>Euphydryas</taxon>
    </lineage>
</organism>